<protein>
    <recommendedName>
        <fullName evidence="3">Arf-GAP domain-containing protein</fullName>
    </recommendedName>
</protein>
<name>A0A0D3ILZ1_EMIH1</name>
<dbReference type="KEGG" id="ehx:EMIHUDRAFT_247506"/>
<reference evidence="2" key="1">
    <citation type="journal article" date="2013" name="Nature">
        <title>Pan genome of the phytoplankton Emiliania underpins its global distribution.</title>
        <authorList>
            <person name="Read B.A."/>
            <person name="Kegel J."/>
            <person name="Klute M.J."/>
            <person name="Kuo A."/>
            <person name="Lefebvre S.C."/>
            <person name="Maumus F."/>
            <person name="Mayer C."/>
            <person name="Miller J."/>
            <person name="Monier A."/>
            <person name="Salamov A."/>
            <person name="Young J."/>
            <person name="Aguilar M."/>
            <person name="Claverie J.M."/>
            <person name="Frickenhaus S."/>
            <person name="Gonzalez K."/>
            <person name="Herman E.K."/>
            <person name="Lin Y.C."/>
            <person name="Napier J."/>
            <person name="Ogata H."/>
            <person name="Sarno A.F."/>
            <person name="Shmutz J."/>
            <person name="Schroeder D."/>
            <person name="de Vargas C."/>
            <person name="Verret F."/>
            <person name="von Dassow P."/>
            <person name="Valentin K."/>
            <person name="Van de Peer Y."/>
            <person name="Wheeler G."/>
            <person name="Dacks J.B."/>
            <person name="Delwiche C.F."/>
            <person name="Dyhrman S.T."/>
            <person name="Glockner G."/>
            <person name="John U."/>
            <person name="Richards T."/>
            <person name="Worden A.Z."/>
            <person name="Zhang X."/>
            <person name="Grigoriev I.V."/>
            <person name="Allen A.E."/>
            <person name="Bidle K."/>
            <person name="Borodovsky M."/>
            <person name="Bowler C."/>
            <person name="Brownlee C."/>
            <person name="Cock J.M."/>
            <person name="Elias M."/>
            <person name="Gladyshev V.N."/>
            <person name="Groth M."/>
            <person name="Guda C."/>
            <person name="Hadaegh A."/>
            <person name="Iglesias-Rodriguez M.D."/>
            <person name="Jenkins J."/>
            <person name="Jones B.M."/>
            <person name="Lawson T."/>
            <person name="Leese F."/>
            <person name="Lindquist E."/>
            <person name="Lobanov A."/>
            <person name="Lomsadze A."/>
            <person name="Malik S.B."/>
            <person name="Marsh M.E."/>
            <person name="Mackinder L."/>
            <person name="Mock T."/>
            <person name="Mueller-Roeber B."/>
            <person name="Pagarete A."/>
            <person name="Parker M."/>
            <person name="Probert I."/>
            <person name="Quesneville H."/>
            <person name="Raines C."/>
            <person name="Rensing S.A."/>
            <person name="Riano-Pachon D.M."/>
            <person name="Richier S."/>
            <person name="Rokitta S."/>
            <person name="Shiraiwa Y."/>
            <person name="Soanes D.M."/>
            <person name="van der Giezen M."/>
            <person name="Wahlund T.M."/>
            <person name="Williams B."/>
            <person name="Wilson W."/>
            <person name="Wolfe G."/>
            <person name="Wurch L.L."/>
        </authorList>
    </citation>
    <scope>NUCLEOTIDE SEQUENCE</scope>
</reference>
<evidence type="ECO:0000313" key="1">
    <source>
        <dbReference type="EnsemblProtists" id="EOD12276"/>
    </source>
</evidence>
<dbReference type="PaxDb" id="2903-EOD12276"/>
<dbReference type="InterPro" id="IPR011011">
    <property type="entry name" value="Znf_FYVE_PHD"/>
</dbReference>
<dbReference type="EnsemblProtists" id="EOD12276">
    <property type="protein sequence ID" value="EOD12276"/>
    <property type="gene ID" value="EMIHUDRAFT_247506"/>
</dbReference>
<keyword evidence="2" id="KW-1185">Reference proteome</keyword>
<dbReference type="SUPFAM" id="SSF57903">
    <property type="entry name" value="FYVE/PHD zinc finger"/>
    <property type="match status" value="1"/>
</dbReference>
<dbReference type="HOGENOM" id="CLU_2325142_0_0_1"/>
<organism evidence="1 2">
    <name type="scientific">Emiliania huxleyi (strain CCMP1516)</name>
    <dbReference type="NCBI Taxonomy" id="280463"/>
    <lineage>
        <taxon>Eukaryota</taxon>
        <taxon>Haptista</taxon>
        <taxon>Haptophyta</taxon>
        <taxon>Prymnesiophyceae</taxon>
        <taxon>Isochrysidales</taxon>
        <taxon>Noelaerhabdaceae</taxon>
        <taxon>Emiliania</taxon>
    </lineage>
</organism>
<dbReference type="InterPro" id="IPR013083">
    <property type="entry name" value="Znf_RING/FYVE/PHD"/>
</dbReference>
<dbReference type="SUPFAM" id="SSF58038">
    <property type="entry name" value="SNARE fusion complex"/>
    <property type="match status" value="1"/>
</dbReference>
<accession>A0A0D3ILZ1</accession>
<dbReference type="RefSeq" id="XP_005764705.1">
    <property type="nucleotide sequence ID" value="XM_005764648.1"/>
</dbReference>
<proteinExistence type="predicted"/>
<evidence type="ECO:0000313" key="2">
    <source>
        <dbReference type="Proteomes" id="UP000013827"/>
    </source>
</evidence>
<dbReference type="Proteomes" id="UP000013827">
    <property type="component" value="Unassembled WGS sequence"/>
</dbReference>
<dbReference type="AlphaFoldDB" id="A0A0D3ILZ1"/>
<sequence length="99" mass="10476">MCCGTPFAQLAGLFDSGKHHCRLLGLLVCSGCSAHRAVLKAGEAPARAVAALHERGEKLANLDDKFARFADDAEDFAAAARKLRRQQESGMFGLGFGGL</sequence>
<dbReference type="Gene3D" id="1.20.5.110">
    <property type="match status" value="1"/>
</dbReference>
<dbReference type="GeneID" id="17258427"/>
<dbReference type="Gene3D" id="3.30.40.10">
    <property type="entry name" value="Zinc/RING finger domain, C3HC4 (zinc finger)"/>
    <property type="match status" value="1"/>
</dbReference>
<reference evidence="1" key="2">
    <citation type="submission" date="2024-10" db="UniProtKB">
        <authorList>
            <consortium name="EnsemblProtists"/>
        </authorList>
    </citation>
    <scope>IDENTIFICATION</scope>
</reference>
<evidence type="ECO:0008006" key="3">
    <source>
        <dbReference type="Google" id="ProtNLM"/>
    </source>
</evidence>